<gene>
    <name evidence="1" type="ORF">GA0070622_3232</name>
</gene>
<dbReference type="STRING" id="946078.GA0070622_3232"/>
<dbReference type="Gene3D" id="3.40.50.150">
    <property type="entry name" value="Vaccinia Virus protein VP39"/>
    <property type="match status" value="1"/>
</dbReference>
<evidence type="ECO:0000313" key="2">
    <source>
        <dbReference type="Proteomes" id="UP000199558"/>
    </source>
</evidence>
<name>A0A1A9B9L7_9ACTN</name>
<evidence type="ECO:0008006" key="3">
    <source>
        <dbReference type="Google" id="ProtNLM"/>
    </source>
</evidence>
<dbReference type="AlphaFoldDB" id="A0A1A9B9L7"/>
<evidence type="ECO:0000313" key="1">
    <source>
        <dbReference type="EMBL" id="SBT66215.1"/>
    </source>
</evidence>
<dbReference type="InterPro" id="IPR029063">
    <property type="entry name" value="SAM-dependent_MTases_sf"/>
</dbReference>
<reference evidence="2" key="1">
    <citation type="submission" date="2016-06" db="EMBL/GenBank/DDBJ databases">
        <authorList>
            <person name="Varghese N."/>
            <person name="Submissions Spin"/>
        </authorList>
    </citation>
    <scope>NUCLEOTIDE SEQUENCE [LARGE SCALE GENOMIC DNA]</scope>
    <source>
        <strain evidence="2">DSM 45794</strain>
    </source>
</reference>
<organism evidence="1 2">
    <name type="scientific">Micromonospora sediminicola</name>
    <dbReference type="NCBI Taxonomy" id="946078"/>
    <lineage>
        <taxon>Bacteria</taxon>
        <taxon>Bacillati</taxon>
        <taxon>Actinomycetota</taxon>
        <taxon>Actinomycetes</taxon>
        <taxon>Micromonosporales</taxon>
        <taxon>Micromonosporaceae</taxon>
        <taxon>Micromonospora</taxon>
    </lineage>
</organism>
<accession>A0A1A9B9L7</accession>
<sequence length="269" mass="28587">MTTSLPPDFADWLRLREPADAAARSTELADAVRDRLPADRPLVVHDLGSGTGSMARWLAPRLPGPQHWVLHERDADLLALAGAGRLTAADGGPVTVTTRGSDITRLTAADLADAHLVTASALLDMLTAEEIDRMAAACAGHPTLFALTVLGRAEFTPPHPLDAELTAAFNAHQRRTVDGRVLLGPDAVDATVVAFARHGVEVAVRSTPWRLGPEQAALAAEWLAGWVDAAVEERPHLSGPAATYRKWRLDEAAAGRVEVVLHHADLLAG</sequence>
<dbReference type="OrthoDB" id="7273451at2"/>
<dbReference type="RefSeq" id="WP_091574034.1">
    <property type="nucleotide sequence ID" value="NZ_FLRH01000003.1"/>
</dbReference>
<keyword evidence="2" id="KW-1185">Reference proteome</keyword>
<dbReference type="EMBL" id="FLRH01000003">
    <property type="protein sequence ID" value="SBT66215.1"/>
    <property type="molecule type" value="Genomic_DNA"/>
</dbReference>
<protein>
    <recommendedName>
        <fullName evidence="3">Methyltransferase domain-containing protein</fullName>
    </recommendedName>
</protein>
<dbReference type="SUPFAM" id="SSF53335">
    <property type="entry name" value="S-adenosyl-L-methionine-dependent methyltransferases"/>
    <property type="match status" value="1"/>
</dbReference>
<proteinExistence type="predicted"/>
<dbReference type="Proteomes" id="UP000199558">
    <property type="component" value="Unassembled WGS sequence"/>
</dbReference>